<dbReference type="EMBL" id="AP022314">
    <property type="protein sequence ID" value="BBU24978.1"/>
    <property type="molecule type" value="Genomic_DNA"/>
</dbReference>
<protein>
    <submittedName>
        <fullName evidence="2">Uncharacterized protein</fullName>
    </submittedName>
</protein>
<feature type="region of interest" description="Disordered" evidence="1">
    <location>
        <begin position="124"/>
        <end position="149"/>
    </location>
</feature>
<reference evidence="2 3" key="1">
    <citation type="submission" date="2019-12" db="EMBL/GenBank/DDBJ databases">
        <title>Complete genome sequence of Mycolicibacterium xenopi str. JCM15661T.</title>
        <authorList>
            <person name="Yoshida M."/>
            <person name="Fukano H."/>
            <person name="Asakura T."/>
            <person name="Hoshino Y."/>
        </authorList>
    </citation>
    <scope>NUCLEOTIDE SEQUENCE [LARGE SCALE GENOMIC DNA]</scope>
    <source>
        <strain evidence="2 3">JCM 15661T</strain>
    </source>
</reference>
<accession>A0AAD1H5A3</accession>
<gene>
    <name evidence="2" type="ORF">MYXE_47680</name>
</gene>
<evidence type="ECO:0000313" key="2">
    <source>
        <dbReference type="EMBL" id="BBU24978.1"/>
    </source>
</evidence>
<evidence type="ECO:0000256" key="1">
    <source>
        <dbReference type="SAM" id="MobiDB-lite"/>
    </source>
</evidence>
<dbReference type="KEGG" id="mxe:MYXE_47680"/>
<name>A0AAD1H5A3_MYCXE</name>
<proteinExistence type="predicted"/>
<sequence>MVVELSVELRGAPQTMLAALYAKALDADVPEPILGDRYARDIAELPRQLFSAGDRYHGQSRLHWGINGPDEMLAAVPNTRLLAWVRWYESATFARLPRRHRCWAGPCRWCRPWPTWRNTTATHSESTDSWECPSPRGVTPAIHREEMPP</sequence>
<evidence type="ECO:0000313" key="3">
    <source>
        <dbReference type="Proteomes" id="UP000464624"/>
    </source>
</evidence>
<organism evidence="2 3">
    <name type="scientific">Mycobacterium xenopi</name>
    <dbReference type="NCBI Taxonomy" id="1789"/>
    <lineage>
        <taxon>Bacteria</taxon>
        <taxon>Bacillati</taxon>
        <taxon>Actinomycetota</taxon>
        <taxon>Actinomycetes</taxon>
        <taxon>Mycobacteriales</taxon>
        <taxon>Mycobacteriaceae</taxon>
        <taxon>Mycobacterium</taxon>
    </lineage>
</organism>
<dbReference type="AlphaFoldDB" id="A0AAD1H5A3"/>
<dbReference type="Proteomes" id="UP000464624">
    <property type="component" value="Chromosome"/>
</dbReference>